<accession>A0A6A6BMY1</accession>
<reference evidence="6" key="1">
    <citation type="journal article" date="2020" name="Stud. Mycol.">
        <title>101 Dothideomycetes genomes: a test case for predicting lifestyles and emergence of pathogens.</title>
        <authorList>
            <person name="Haridas S."/>
            <person name="Albert R."/>
            <person name="Binder M."/>
            <person name="Bloem J."/>
            <person name="Labutti K."/>
            <person name="Salamov A."/>
            <person name="Andreopoulos B."/>
            <person name="Baker S."/>
            <person name="Barry K."/>
            <person name="Bills G."/>
            <person name="Bluhm B."/>
            <person name="Cannon C."/>
            <person name="Castanera R."/>
            <person name="Culley D."/>
            <person name="Daum C."/>
            <person name="Ezra D."/>
            <person name="Gonzalez J."/>
            <person name="Henrissat B."/>
            <person name="Kuo A."/>
            <person name="Liang C."/>
            <person name="Lipzen A."/>
            <person name="Lutzoni F."/>
            <person name="Magnuson J."/>
            <person name="Mondo S."/>
            <person name="Nolan M."/>
            <person name="Ohm R."/>
            <person name="Pangilinan J."/>
            <person name="Park H.-J."/>
            <person name="Ramirez L."/>
            <person name="Alfaro M."/>
            <person name="Sun H."/>
            <person name="Tritt A."/>
            <person name="Yoshinaga Y."/>
            <person name="Zwiers L.-H."/>
            <person name="Turgeon B."/>
            <person name="Goodwin S."/>
            <person name="Spatafora J."/>
            <person name="Crous P."/>
            <person name="Grigoriev I."/>
        </authorList>
    </citation>
    <scope>NUCLEOTIDE SEQUENCE</scope>
    <source>
        <strain evidence="6">CBS 121167</strain>
    </source>
</reference>
<dbReference type="Gene3D" id="3.40.50.720">
    <property type="entry name" value="NAD(P)-binding Rossmann-like Domain"/>
    <property type="match status" value="1"/>
</dbReference>
<dbReference type="GO" id="GO:0035835">
    <property type="term" value="P:indole alkaloid biosynthetic process"/>
    <property type="evidence" value="ECO:0007669"/>
    <property type="project" value="UniProtKB-UniPathway"/>
</dbReference>
<dbReference type="GO" id="GO:0016491">
    <property type="term" value="F:oxidoreductase activity"/>
    <property type="evidence" value="ECO:0007669"/>
    <property type="project" value="UniProtKB-KW"/>
</dbReference>
<dbReference type="NCBIfam" id="TIGR03649">
    <property type="entry name" value="ergot_EASG"/>
    <property type="match status" value="1"/>
</dbReference>
<dbReference type="Proteomes" id="UP000799438">
    <property type="component" value="Unassembled WGS sequence"/>
</dbReference>
<dbReference type="Gene3D" id="3.90.25.10">
    <property type="entry name" value="UDP-galactose 4-epimerase, domain 1"/>
    <property type="match status" value="1"/>
</dbReference>
<dbReference type="UniPathway" id="UPA00327"/>
<keyword evidence="4" id="KW-0560">Oxidoreductase</keyword>
<protein>
    <recommendedName>
        <fullName evidence="5">NmrA-like domain-containing protein</fullName>
    </recommendedName>
</protein>
<dbReference type="RefSeq" id="XP_033401192.1">
    <property type="nucleotide sequence ID" value="XM_033539843.1"/>
</dbReference>
<evidence type="ECO:0000259" key="5">
    <source>
        <dbReference type="Pfam" id="PF05368"/>
    </source>
</evidence>
<dbReference type="InterPro" id="IPR019901">
    <property type="entry name" value="Ergot_alkaloid_biosynthesis"/>
</dbReference>
<evidence type="ECO:0000256" key="2">
    <source>
        <dbReference type="ARBA" id="ARBA00005372"/>
    </source>
</evidence>
<comment type="similarity">
    <text evidence="2">Belongs to the fgaFS/easG family.</text>
</comment>
<dbReference type="InterPro" id="IPR036291">
    <property type="entry name" value="NAD(P)-bd_dom_sf"/>
</dbReference>
<dbReference type="OrthoDB" id="419598at2759"/>
<organism evidence="6 7">
    <name type="scientific">Aplosporella prunicola CBS 121167</name>
    <dbReference type="NCBI Taxonomy" id="1176127"/>
    <lineage>
        <taxon>Eukaryota</taxon>
        <taxon>Fungi</taxon>
        <taxon>Dikarya</taxon>
        <taxon>Ascomycota</taxon>
        <taxon>Pezizomycotina</taxon>
        <taxon>Dothideomycetes</taxon>
        <taxon>Dothideomycetes incertae sedis</taxon>
        <taxon>Botryosphaeriales</taxon>
        <taxon>Aplosporellaceae</taxon>
        <taxon>Aplosporella</taxon>
    </lineage>
</organism>
<proteinExistence type="inferred from homology"/>
<dbReference type="PANTHER" id="PTHR43162">
    <property type="match status" value="1"/>
</dbReference>
<dbReference type="AlphaFoldDB" id="A0A6A6BMY1"/>
<dbReference type="Pfam" id="PF05368">
    <property type="entry name" value="NmrA"/>
    <property type="match status" value="1"/>
</dbReference>
<comment type="pathway">
    <text evidence="1">Alkaloid biosynthesis; ergot alkaloid biosynthesis.</text>
</comment>
<keyword evidence="3" id="KW-0017">Alkaloid metabolism</keyword>
<dbReference type="SUPFAM" id="SSF51735">
    <property type="entry name" value="NAD(P)-binding Rossmann-fold domains"/>
    <property type="match status" value="1"/>
</dbReference>
<evidence type="ECO:0000313" key="6">
    <source>
        <dbReference type="EMBL" id="KAF2145480.1"/>
    </source>
</evidence>
<evidence type="ECO:0000256" key="4">
    <source>
        <dbReference type="ARBA" id="ARBA00023002"/>
    </source>
</evidence>
<sequence length="302" mass="32773">MSILLTGGTGKVSLRLSQLLSSTTPPTPHLIASRHATTTPSTLPSALPVPFDWLDPVTHSMPFKAAAAAGLPPIEAVSLVAPAAPEPSTLLIKFVDMAVREYGVKRFLLIAGSSAELVGGPKQGLGEVWARFLELAKEQGVGFCVLRPTWFMENLSEEGQRYAIRDHSKMYTACADGKIPFVSATDIAAVAFRALTDPVPHNTDYRVLGPELLTYDQIAAKLTKALGRPITHVKLSPEERKQQLMGFGLEEHFARFLTDLEADAAKGVEAREGDAVLRVTGKKPVTFDEFAEEVREAWVKDV</sequence>
<evidence type="ECO:0000313" key="7">
    <source>
        <dbReference type="Proteomes" id="UP000799438"/>
    </source>
</evidence>
<evidence type="ECO:0000256" key="3">
    <source>
        <dbReference type="ARBA" id="ARBA00022589"/>
    </source>
</evidence>
<dbReference type="EMBL" id="ML995477">
    <property type="protein sequence ID" value="KAF2145480.1"/>
    <property type="molecule type" value="Genomic_DNA"/>
</dbReference>
<dbReference type="InterPro" id="IPR008030">
    <property type="entry name" value="NmrA-like"/>
</dbReference>
<evidence type="ECO:0000256" key="1">
    <source>
        <dbReference type="ARBA" id="ARBA00005107"/>
    </source>
</evidence>
<dbReference type="InterPro" id="IPR051604">
    <property type="entry name" value="Ergot_Alk_Oxidoreductase"/>
</dbReference>
<gene>
    <name evidence="6" type="ORF">K452DRAFT_283834</name>
</gene>
<name>A0A6A6BMY1_9PEZI</name>
<dbReference type="PANTHER" id="PTHR43162:SF1">
    <property type="entry name" value="PRESTALK A DIFFERENTIATION PROTEIN A"/>
    <property type="match status" value="1"/>
</dbReference>
<feature type="domain" description="NmrA-like" evidence="5">
    <location>
        <begin position="143"/>
        <end position="291"/>
    </location>
</feature>
<keyword evidence="7" id="KW-1185">Reference proteome</keyword>
<dbReference type="GeneID" id="54297339"/>